<evidence type="ECO:0000256" key="3">
    <source>
        <dbReference type="ARBA" id="ARBA00022692"/>
    </source>
</evidence>
<dbReference type="GO" id="GO:0015347">
    <property type="term" value="F:sodium-independent organic anion transmembrane transporter activity"/>
    <property type="evidence" value="ECO:0007669"/>
    <property type="project" value="TreeGrafter"/>
</dbReference>
<feature type="non-terminal residue" evidence="7">
    <location>
        <position position="92"/>
    </location>
</feature>
<sequence>MEVYQPVCHQESNMNYFSPCFAGCKEALVSDQGSGLLTFHNCSCASSSPSNIVTSGLCQHDCNRFPMYITLIAISNTIASLSRTGDTLITLR</sequence>
<dbReference type="Proteomes" id="UP000194236">
    <property type="component" value="Unassembled WGS sequence"/>
</dbReference>
<feature type="domain" description="Kazal-like" evidence="6">
    <location>
        <begin position="1"/>
        <end position="46"/>
    </location>
</feature>
<accession>A0A1Y3BB43</accession>
<evidence type="ECO:0000256" key="2">
    <source>
        <dbReference type="ARBA" id="ARBA00022475"/>
    </source>
</evidence>
<evidence type="ECO:0000256" key="4">
    <source>
        <dbReference type="ARBA" id="ARBA00022989"/>
    </source>
</evidence>
<dbReference type="OrthoDB" id="5062115at2759"/>
<keyword evidence="2" id="KW-1003">Cell membrane</keyword>
<comment type="caution">
    <text evidence="7">The sequence shown here is derived from an EMBL/GenBank/DDBJ whole genome shotgun (WGS) entry which is preliminary data.</text>
</comment>
<evidence type="ECO:0000259" key="6">
    <source>
        <dbReference type="PROSITE" id="PS51465"/>
    </source>
</evidence>
<dbReference type="Pfam" id="PF03137">
    <property type="entry name" value="OATP"/>
    <property type="match status" value="1"/>
</dbReference>
<dbReference type="EMBL" id="MUJZ01033731">
    <property type="protein sequence ID" value="OTF77234.1"/>
    <property type="molecule type" value="Genomic_DNA"/>
</dbReference>
<reference evidence="7 8" key="1">
    <citation type="submission" date="2017-03" db="EMBL/GenBank/DDBJ databases">
        <title>Genome Survey of Euroglyphus maynei.</title>
        <authorList>
            <person name="Arlian L.G."/>
            <person name="Morgan M.S."/>
            <person name="Rider S.D."/>
        </authorList>
    </citation>
    <scope>NUCLEOTIDE SEQUENCE [LARGE SCALE GENOMIC DNA]</scope>
    <source>
        <strain evidence="7">Arlian Lab</strain>
        <tissue evidence="7">Whole body</tissue>
    </source>
</reference>
<proteinExistence type="predicted"/>
<keyword evidence="4" id="KW-1133">Transmembrane helix</keyword>
<dbReference type="InterPro" id="IPR002350">
    <property type="entry name" value="Kazal_dom"/>
</dbReference>
<gene>
    <name evidence="7" type="ORF">BLA29_013559</name>
</gene>
<keyword evidence="5" id="KW-0472">Membrane</keyword>
<keyword evidence="3" id="KW-0812">Transmembrane</keyword>
<dbReference type="PANTHER" id="PTHR11388:SF76">
    <property type="entry name" value="SOLUTE CARRIER ORGANIC ANION TRANSPORTER FAMILY MEMBER"/>
    <property type="match status" value="1"/>
</dbReference>
<comment type="subcellular location">
    <subcellularLocation>
        <location evidence="1">Cell membrane</location>
        <topology evidence="1">Multi-pass membrane protein</topology>
    </subcellularLocation>
</comment>
<name>A0A1Y3BB43_EURMA</name>
<dbReference type="InterPro" id="IPR004156">
    <property type="entry name" value="OATP"/>
</dbReference>
<dbReference type="PANTHER" id="PTHR11388">
    <property type="entry name" value="ORGANIC ANION TRANSPORTER"/>
    <property type="match status" value="1"/>
</dbReference>
<evidence type="ECO:0000313" key="7">
    <source>
        <dbReference type="EMBL" id="OTF77234.1"/>
    </source>
</evidence>
<evidence type="ECO:0000313" key="8">
    <source>
        <dbReference type="Proteomes" id="UP000194236"/>
    </source>
</evidence>
<dbReference type="GO" id="GO:0016323">
    <property type="term" value="C:basolateral plasma membrane"/>
    <property type="evidence" value="ECO:0007669"/>
    <property type="project" value="TreeGrafter"/>
</dbReference>
<dbReference type="PROSITE" id="PS51465">
    <property type="entry name" value="KAZAL_2"/>
    <property type="match status" value="1"/>
</dbReference>
<protein>
    <recommendedName>
        <fullName evidence="6">Kazal-like domain-containing protein</fullName>
    </recommendedName>
</protein>
<evidence type="ECO:0000256" key="1">
    <source>
        <dbReference type="ARBA" id="ARBA00004651"/>
    </source>
</evidence>
<keyword evidence="8" id="KW-1185">Reference proteome</keyword>
<organism evidence="7 8">
    <name type="scientific">Euroglyphus maynei</name>
    <name type="common">Mayne's house dust mite</name>
    <dbReference type="NCBI Taxonomy" id="6958"/>
    <lineage>
        <taxon>Eukaryota</taxon>
        <taxon>Metazoa</taxon>
        <taxon>Ecdysozoa</taxon>
        <taxon>Arthropoda</taxon>
        <taxon>Chelicerata</taxon>
        <taxon>Arachnida</taxon>
        <taxon>Acari</taxon>
        <taxon>Acariformes</taxon>
        <taxon>Sarcoptiformes</taxon>
        <taxon>Astigmata</taxon>
        <taxon>Psoroptidia</taxon>
        <taxon>Analgoidea</taxon>
        <taxon>Pyroglyphidae</taxon>
        <taxon>Pyroglyphinae</taxon>
        <taxon>Euroglyphus</taxon>
    </lineage>
</organism>
<dbReference type="AlphaFoldDB" id="A0A1Y3BB43"/>
<evidence type="ECO:0000256" key="5">
    <source>
        <dbReference type="ARBA" id="ARBA00023136"/>
    </source>
</evidence>
<dbReference type="GO" id="GO:0043252">
    <property type="term" value="P:sodium-independent organic anion transport"/>
    <property type="evidence" value="ECO:0007669"/>
    <property type="project" value="TreeGrafter"/>
</dbReference>